<name>A0AAD2JXK3_9AGAR</name>
<feature type="compositionally biased region" description="Basic and acidic residues" evidence="7">
    <location>
        <begin position="19"/>
        <end position="49"/>
    </location>
</feature>
<evidence type="ECO:0000256" key="2">
    <source>
        <dbReference type="ARBA" id="ARBA00008335"/>
    </source>
</evidence>
<dbReference type="InterPro" id="IPR051788">
    <property type="entry name" value="MFS_Transporter"/>
</dbReference>
<dbReference type="Proteomes" id="UP001295794">
    <property type="component" value="Unassembled WGS sequence"/>
</dbReference>
<dbReference type="GO" id="GO:0012505">
    <property type="term" value="C:endomembrane system"/>
    <property type="evidence" value="ECO:0007669"/>
    <property type="project" value="UniProtKB-SubCell"/>
</dbReference>
<dbReference type="EMBL" id="CAVNYO010000110">
    <property type="protein sequence ID" value="CAK5266756.1"/>
    <property type="molecule type" value="Genomic_DNA"/>
</dbReference>
<evidence type="ECO:0000256" key="6">
    <source>
        <dbReference type="ARBA" id="ARBA00023136"/>
    </source>
</evidence>
<reference evidence="10" key="1">
    <citation type="submission" date="2023-11" db="EMBL/GenBank/DDBJ databases">
        <authorList>
            <person name="De Vega J J."/>
            <person name="De Vega J J."/>
        </authorList>
    </citation>
    <scope>NUCLEOTIDE SEQUENCE</scope>
</reference>
<dbReference type="InterPro" id="IPR020846">
    <property type="entry name" value="MFS_dom"/>
</dbReference>
<feature type="transmembrane region" description="Helical" evidence="8">
    <location>
        <begin position="351"/>
        <end position="369"/>
    </location>
</feature>
<evidence type="ECO:0000313" key="10">
    <source>
        <dbReference type="EMBL" id="CAK5266756.1"/>
    </source>
</evidence>
<dbReference type="GO" id="GO:0022857">
    <property type="term" value="F:transmembrane transporter activity"/>
    <property type="evidence" value="ECO:0007669"/>
    <property type="project" value="InterPro"/>
</dbReference>
<comment type="subcellular location">
    <subcellularLocation>
        <location evidence="1">Endomembrane system</location>
        <topology evidence="1">Multi-pass membrane protein</topology>
    </subcellularLocation>
</comment>
<dbReference type="Pfam" id="PF07690">
    <property type="entry name" value="MFS_1"/>
    <property type="match status" value="1"/>
</dbReference>
<keyword evidence="5 8" id="KW-1133">Transmembrane helix</keyword>
<protein>
    <recommendedName>
        <fullName evidence="9">Major facilitator superfamily (MFS) profile domain-containing protein</fullName>
    </recommendedName>
</protein>
<keyword evidence="3" id="KW-0813">Transport</keyword>
<feature type="transmembrane region" description="Helical" evidence="8">
    <location>
        <begin position="381"/>
        <end position="404"/>
    </location>
</feature>
<feature type="transmembrane region" description="Helical" evidence="8">
    <location>
        <begin position="327"/>
        <end position="345"/>
    </location>
</feature>
<keyword evidence="6 8" id="KW-0472">Membrane</keyword>
<evidence type="ECO:0000256" key="3">
    <source>
        <dbReference type="ARBA" id="ARBA00022448"/>
    </source>
</evidence>
<evidence type="ECO:0000256" key="7">
    <source>
        <dbReference type="SAM" id="MobiDB-lite"/>
    </source>
</evidence>
<feature type="domain" description="Major facilitator superfamily (MFS) profile" evidence="9">
    <location>
        <begin position="60"/>
        <end position="438"/>
    </location>
</feature>
<dbReference type="PROSITE" id="PS50850">
    <property type="entry name" value="MFS"/>
    <property type="match status" value="1"/>
</dbReference>
<dbReference type="SUPFAM" id="SSF103473">
    <property type="entry name" value="MFS general substrate transporter"/>
    <property type="match status" value="1"/>
</dbReference>
<organism evidence="10 11">
    <name type="scientific">Mycena citricolor</name>
    <dbReference type="NCBI Taxonomy" id="2018698"/>
    <lineage>
        <taxon>Eukaryota</taxon>
        <taxon>Fungi</taxon>
        <taxon>Dikarya</taxon>
        <taxon>Basidiomycota</taxon>
        <taxon>Agaricomycotina</taxon>
        <taxon>Agaricomycetes</taxon>
        <taxon>Agaricomycetidae</taxon>
        <taxon>Agaricales</taxon>
        <taxon>Marasmiineae</taxon>
        <taxon>Mycenaceae</taxon>
        <taxon>Mycena</taxon>
    </lineage>
</organism>
<proteinExistence type="inferred from homology"/>
<gene>
    <name evidence="10" type="ORF">MYCIT1_LOCUS8692</name>
</gene>
<dbReference type="PANTHER" id="PTHR23514">
    <property type="entry name" value="BYPASS OF STOP CODON PROTEIN 6"/>
    <property type="match status" value="1"/>
</dbReference>
<comment type="caution">
    <text evidence="10">The sequence shown here is derived from an EMBL/GenBank/DDBJ whole genome shotgun (WGS) entry which is preliminary data.</text>
</comment>
<evidence type="ECO:0000256" key="4">
    <source>
        <dbReference type="ARBA" id="ARBA00022692"/>
    </source>
</evidence>
<feature type="transmembrane region" description="Helical" evidence="8">
    <location>
        <begin position="296"/>
        <end position="315"/>
    </location>
</feature>
<evidence type="ECO:0000256" key="5">
    <source>
        <dbReference type="ARBA" id="ARBA00022989"/>
    </source>
</evidence>
<keyword evidence="11" id="KW-1185">Reference proteome</keyword>
<evidence type="ECO:0000259" key="9">
    <source>
        <dbReference type="PROSITE" id="PS50850"/>
    </source>
</evidence>
<feature type="transmembrane region" description="Helical" evidence="8">
    <location>
        <begin position="262"/>
        <end position="284"/>
    </location>
</feature>
<dbReference type="Gene3D" id="1.20.1250.20">
    <property type="entry name" value="MFS general substrate transporter like domains"/>
    <property type="match status" value="2"/>
</dbReference>
<feature type="region of interest" description="Disordered" evidence="7">
    <location>
        <begin position="1"/>
        <end position="53"/>
    </location>
</feature>
<evidence type="ECO:0000313" key="11">
    <source>
        <dbReference type="Proteomes" id="UP001295794"/>
    </source>
</evidence>
<evidence type="ECO:0000256" key="8">
    <source>
        <dbReference type="SAM" id="Phobius"/>
    </source>
</evidence>
<keyword evidence="4 8" id="KW-0812">Transmembrane</keyword>
<dbReference type="AlphaFoldDB" id="A0AAD2JXK3"/>
<comment type="similarity">
    <text evidence="2">Belongs to the major facilitator superfamily.</text>
</comment>
<sequence length="442" mass="46536">MAATDAPGLPMHDLPPQKTAHDAPERATADDPKHAQLHEHGPPRAKPEPTAHQAAWGRVQTAALCVPVFLAGWNDGTLGPLLPRIQAEYGVGYLVASLPFVCGAVGSIIGAFLTITMTPRLGFGKMLLLAPIAQLVGYSLQAAALPYPVFALCATLNSISTSILDAQANGYVASFARHAETRMGYVQAAYGAGLFAAPLVSTQFARLPRWSFHYLVSLGLALLNWCLVFLVFRGRTQDGQPVLRVEGKRDSQMRQLFGMKGLHILAAFLFVHVGVGVAIGGWTVTYMVDTRGGGSSAGYIAAGFSGGAALGRIALVWVNNKVGANRVVYIYALAAIGLQLVVWLVHSLVGGALAVAFVGLVSGPIYPLALNRAAKIFPPSLLTASMGWMAAIATVGGALVPFIAGAISSRAGIKSLQPIIVAMMVLMLCLWPVVPRRMTVVV</sequence>
<feature type="transmembrane region" description="Helical" evidence="8">
    <location>
        <begin position="185"/>
        <end position="205"/>
    </location>
</feature>
<dbReference type="InterPro" id="IPR036259">
    <property type="entry name" value="MFS_trans_sf"/>
</dbReference>
<feature type="transmembrane region" description="Helical" evidence="8">
    <location>
        <begin position="211"/>
        <end position="232"/>
    </location>
</feature>
<feature type="transmembrane region" description="Helical" evidence="8">
    <location>
        <begin position="416"/>
        <end position="434"/>
    </location>
</feature>
<accession>A0AAD2JXK3</accession>
<evidence type="ECO:0000256" key="1">
    <source>
        <dbReference type="ARBA" id="ARBA00004127"/>
    </source>
</evidence>
<dbReference type="InterPro" id="IPR011701">
    <property type="entry name" value="MFS"/>
</dbReference>
<dbReference type="GO" id="GO:0016020">
    <property type="term" value="C:membrane"/>
    <property type="evidence" value="ECO:0007669"/>
    <property type="project" value="TreeGrafter"/>
</dbReference>
<dbReference type="PANTHER" id="PTHR23514:SF3">
    <property type="entry name" value="BYPASS OF STOP CODON PROTEIN 6"/>
    <property type="match status" value="1"/>
</dbReference>
<feature type="transmembrane region" description="Helical" evidence="8">
    <location>
        <begin position="93"/>
        <end position="115"/>
    </location>
</feature>